<evidence type="ECO:0000313" key="1">
    <source>
        <dbReference type="EMBL" id="PUU74870.1"/>
    </source>
</evidence>
<evidence type="ECO:0000313" key="2">
    <source>
        <dbReference type="Proteomes" id="UP000244722"/>
    </source>
</evidence>
<accession>A0A2T6ZH99</accession>
<dbReference type="OrthoDB" id="5413892at2759"/>
<organism evidence="1 2">
    <name type="scientific">Tuber borchii</name>
    <name type="common">White truffle</name>
    <dbReference type="NCBI Taxonomy" id="42251"/>
    <lineage>
        <taxon>Eukaryota</taxon>
        <taxon>Fungi</taxon>
        <taxon>Dikarya</taxon>
        <taxon>Ascomycota</taxon>
        <taxon>Pezizomycotina</taxon>
        <taxon>Pezizomycetes</taxon>
        <taxon>Pezizales</taxon>
        <taxon>Tuberaceae</taxon>
        <taxon>Tuber</taxon>
    </lineage>
</organism>
<comment type="caution">
    <text evidence="1">The sequence shown here is derived from an EMBL/GenBank/DDBJ whole genome shotgun (WGS) entry which is preliminary data.</text>
</comment>
<sequence>MTNIVNGLSDAAVGVGTPATKADGIQNMMPVSISDQLDQIRVHITRMSQDIIQIHQDMARWNVNNQACVFNSHVAVSGHPIEPLLGINNKPIPNFPKTTSDIIALDDARTDVLLQALGLPLNGTLVDKKKRFGYYIGFIRISLCVL</sequence>
<keyword evidence="2" id="KW-1185">Reference proteome</keyword>
<dbReference type="STRING" id="42251.A0A2T6ZH99"/>
<name>A0A2T6ZH99_TUBBO</name>
<dbReference type="EMBL" id="NESQ01000266">
    <property type="protein sequence ID" value="PUU74870.1"/>
    <property type="molecule type" value="Genomic_DNA"/>
</dbReference>
<gene>
    <name evidence="1" type="ORF">B9Z19DRAFT_1067878</name>
</gene>
<dbReference type="AlphaFoldDB" id="A0A2T6ZH99"/>
<protein>
    <submittedName>
        <fullName evidence="1">Uncharacterized protein</fullName>
    </submittedName>
</protein>
<dbReference type="Proteomes" id="UP000244722">
    <property type="component" value="Unassembled WGS sequence"/>
</dbReference>
<proteinExistence type="predicted"/>
<reference evidence="1 2" key="1">
    <citation type="submission" date="2017-04" db="EMBL/GenBank/DDBJ databases">
        <title>Draft genome sequence of Tuber borchii Vittad., a whitish edible truffle.</title>
        <authorList>
            <consortium name="DOE Joint Genome Institute"/>
            <person name="Murat C."/>
            <person name="Kuo A."/>
            <person name="Barry K.W."/>
            <person name="Clum A."/>
            <person name="Dockter R.B."/>
            <person name="Fauchery L."/>
            <person name="Iotti M."/>
            <person name="Kohler A."/>
            <person name="Labutti K."/>
            <person name="Lindquist E.A."/>
            <person name="Lipzen A."/>
            <person name="Ohm R.A."/>
            <person name="Wang M."/>
            <person name="Grigoriev I.V."/>
            <person name="Zambonelli A."/>
            <person name="Martin F.M."/>
        </authorList>
    </citation>
    <scope>NUCLEOTIDE SEQUENCE [LARGE SCALE GENOMIC DNA]</scope>
    <source>
        <strain evidence="1 2">Tbo3840</strain>
    </source>
</reference>